<evidence type="ECO:0000313" key="1">
    <source>
        <dbReference type="EMBL" id="MPN34051.1"/>
    </source>
</evidence>
<name>A0A645H4T8_9ZZZZ</name>
<gene>
    <name evidence="1" type="ORF">SDC9_181543</name>
</gene>
<reference evidence="1" key="1">
    <citation type="submission" date="2019-08" db="EMBL/GenBank/DDBJ databases">
        <authorList>
            <person name="Kucharzyk K."/>
            <person name="Murdoch R.W."/>
            <person name="Higgins S."/>
            <person name="Loffler F."/>
        </authorList>
    </citation>
    <scope>NUCLEOTIDE SEQUENCE</scope>
</reference>
<protein>
    <recommendedName>
        <fullName evidence="2">Helicase HerA-like C-terminal domain-containing protein</fullName>
    </recommendedName>
</protein>
<organism evidence="1">
    <name type="scientific">bioreactor metagenome</name>
    <dbReference type="NCBI Taxonomy" id="1076179"/>
    <lineage>
        <taxon>unclassified sequences</taxon>
        <taxon>metagenomes</taxon>
        <taxon>ecological metagenomes</taxon>
    </lineage>
</organism>
<dbReference type="Gene3D" id="3.40.50.300">
    <property type="entry name" value="P-loop containing nucleotide triphosphate hydrolases"/>
    <property type="match status" value="1"/>
</dbReference>
<accession>A0A645H4T8</accession>
<evidence type="ECO:0008006" key="2">
    <source>
        <dbReference type="Google" id="ProtNLM"/>
    </source>
</evidence>
<dbReference type="SUPFAM" id="SSF52540">
    <property type="entry name" value="P-loop containing nucleoside triphosphate hydrolases"/>
    <property type="match status" value="1"/>
</dbReference>
<dbReference type="EMBL" id="VSSQ01086886">
    <property type="protein sequence ID" value="MPN34051.1"/>
    <property type="molecule type" value="Genomic_DNA"/>
</dbReference>
<dbReference type="AlphaFoldDB" id="A0A645H4T8"/>
<proteinExistence type="predicted"/>
<dbReference type="InterPro" id="IPR027417">
    <property type="entry name" value="P-loop_NTPase"/>
</dbReference>
<sequence length="168" mass="18781">MIIVDLRDEYIEKDEALGLFVVMLQIFSEATHQGNAFNKLVVFDEAHKYIENDDLVSGLIEVVREMRHKGTSIMVASQDPPSVPVSLIELSSQIIMHKFNSPAWLKHIQKANVALDCLTSEKMSQLSTGEAYIWSSKASDDTFCRSAVKIKCRPRITQHGGSTKTAVN</sequence>
<comment type="caution">
    <text evidence="1">The sequence shown here is derived from an EMBL/GenBank/DDBJ whole genome shotgun (WGS) entry which is preliminary data.</text>
</comment>